<dbReference type="Proteomes" id="UP000228552">
    <property type="component" value="Chromosome"/>
</dbReference>
<accession>A0AAD0AN70</accession>
<evidence type="ECO:0000313" key="1">
    <source>
        <dbReference type="EMBL" id="ATV62503.1"/>
    </source>
</evidence>
<dbReference type="RefSeq" id="WP_099988305.1">
    <property type="nucleotide sequence ID" value="NZ_CP024700.1"/>
</dbReference>
<proteinExistence type="predicted"/>
<reference evidence="1 2" key="1">
    <citation type="submission" date="2017-11" db="EMBL/GenBank/DDBJ databases">
        <title>Genome sequencing of Fusobacterium periodonticum KCOM 1263.</title>
        <authorList>
            <person name="Kook J.-K."/>
            <person name="Park S.-N."/>
            <person name="Lim Y.K."/>
        </authorList>
    </citation>
    <scope>NUCLEOTIDE SEQUENCE [LARGE SCALE GENOMIC DNA]</scope>
    <source>
        <strain evidence="1 2">KCOM 1263</strain>
    </source>
</reference>
<sequence>MDKIKIKNEFSEVDLMKGSNTIKEIIEETTTKIEFYRNKMLFIISYLNMRIEEETQENIKKDELIEFYKFLKNEINSLYDSRLGNSFHDVQTGTLRTSLSLKVTTNELIKYNINFSMPINSILASITVQENLIILK</sequence>
<evidence type="ECO:0000313" key="2">
    <source>
        <dbReference type="Proteomes" id="UP000228552"/>
    </source>
</evidence>
<keyword evidence="2" id="KW-1185">Reference proteome</keyword>
<dbReference type="AlphaFoldDB" id="A0AAD0AN70"/>
<name>A0AAD0AN70_9FUSO</name>
<dbReference type="EMBL" id="CP024700">
    <property type="protein sequence ID" value="ATV62503.1"/>
    <property type="molecule type" value="Genomic_DNA"/>
</dbReference>
<gene>
    <name evidence="1" type="ORF">CTM74_12050</name>
</gene>
<organism evidence="1 2">
    <name type="scientific">Fusobacterium pseudoperiodonticum</name>
    <dbReference type="NCBI Taxonomy" id="2663009"/>
    <lineage>
        <taxon>Bacteria</taxon>
        <taxon>Fusobacteriati</taxon>
        <taxon>Fusobacteriota</taxon>
        <taxon>Fusobacteriia</taxon>
        <taxon>Fusobacteriales</taxon>
        <taxon>Fusobacteriaceae</taxon>
        <taxon>Fusobacterium</taxon>
    </lineage>
</organism>
<protein>
    <submittedName>
        <fullName evidence="1">Uncharacterized protein</fullName>
    </submittedName>
</protein>